<dbReference type="GO" id="GO:0008976">
    <property type="term" value="F:polyphosphate kinase activity"/>
    <property type="evidence" value="ECO:0007669"/>
    <property type="project" value="InterPro"/>
</dbReference>
<comment type="similarity">
    <text evidence="1">Belongs to the polyphosphate kinase 2 (PPK2) family. Class I subfamily.</text>
</comment>
<dbReference type="AlphaFoldDB" id="A0A212KII9"/>
<dbReference type="PIRSF" id="PIRSF028756">
    <property type="entry name" value="PPK2_prd"/>
    <property type="match status" value="1"/>
</dbReference>
<dbReference type="InterPro" id="IPR016898">
    <property type="entry name" value="Polyphosphate_phosphotransfera"/>
</dbReference>
<sequence length="270" mass="31039">MAARKAKSAPSLDEVDLTRRIPSVEEYERRLGKLQLDLLILQQRYVAEGRRAIVAFEGWDAAGKGGAIRRLGERLDPRHLDAWSIAAPSPEDQGKHYLYRFWQRLPAKGDIAVFDRSWYGRVLVERIEGFAKKSEWKRAFEEINAFEKMLTDDGVVLVKLFLHISAKEQLERFAERLKKPHKRWKLTLEDVRNREKRGEYEAAIAEMFEKTHTKHAPWTVVSGEYKLNGRIEVLEAIAAALGREVPATPPPMDPAVEAEIRKRLGLSDED</sequence>
<name>A0A212KII9_9PROT</name>
<gene>
    <name evidence="5" type="ORF">KL86APRO_20230</name>
</gene>
<accession>A0A212KII9</accession>
<dbReference type="SUPFAM" id="SSF52540">
    <property type="entry name" value="P-loop containing nucleoside triphosphate hydrolases"/>
    <property type="match status" value="1"/>
</dbReference>
<evidence type="ECO:0000259" key="4">
    <source>
        <dbReference type="Pfam" id="PF03976"/>
    </source>
</evidence>
<evidence type="ECO:0000256" key="2">
    <source>
        <dbReference type="ARBA" id="ARBA00022679"/>
    </source>
</evidence>
<reference evidence="5" key="1">
    <citation type="submission" date="2016-04" db="EMBL/GenBank/DDBJ databases">
        <authorList>
            <person name="Evans L.H."/>
            <person name="Alamgir A."/>
            <person name="Owens N."/>
            <person name="Weber N.D."/>
            <person name="Virtaneva K."/>
            <person name="Barbian K."/>
            <person name="Babar A."/>
            <person name="Rosenke K."/>
        </authorList>
    </citation>
    <scope>NUCLEOTIDE SEQUENCE</scope>
    <source>
        <strain evidence="5">86</strain>
    </source>
</reference>
<dbReference type="PANTHER" id="PTHR34383:SF3">
    <property type="entry name" value="POLYPHOSPHATE:AMP PHOSPHOTRANSFERASE"/>
    <property type="match status" value="1"/>
</dbReference>
<feature type="domain" description="Polyphosphate kinase-2-related" evidence="4">
    <location>
        <begin position="24"/>
        <end position="241"/>
    </location>
</feature>
<evidence type="ECO:0000256" key="1">
    <source>
        <dbReference type="ARBA" id="ARBA00009924"/>
    </source>
</evidence>
<dbReference type="Gene3D" id="3.40.50.300">
    <property type="entry name" value="P-loop containing nucleotide triphosphate hydrolases"/>
    <property type="match status" value="1"/>
</dbReference>
<proteinExistence type="inferred from homology"/>
<dbReference type="Pfam" id="PF03976">
    <property type="entry name" value="PPK2"/>
    <property type="match status" value="1"/>
</dbReference>
<dbReference type="PANTHER" id="PTHR34383">
    <property type="entry name" value="POLYPHOSPHATE:AMP PHOSPHOTRANSFERASE-RELATED"/>
    <property type="match status" value="1"/>
</dbReference>
<evidence type="ECO:0000256" key="3">
    <source>
        <dbReference type="ARBA" id="ARBA00022777"/>
    </source>
</evidence>
<organism evidence="5">
    <name type="scientific">uncultured Alphaproteobacteria bacterium</name>
    <dbReference type="NCBI Taxonomy" id="91750"/>
    <lineage>
        <taxon>Bacteria</taxon>
        <taxon>Pseudomonadati</taxon>
        <taxon>Pseudomonadota</taxon>
        <taxon>Alphaproteobacteria</taxon>
        <taxon>environmental samples</taxon>
    </lineage>
</organism>
<keyword evidence="2" id="KW-0808">Transferase</keyword>
<keyword evidence="3" id="KW-0418">Kinase</keyword>
<dbReference type="EMBL" id="FLUO01000002">
    <property type="protein sequence ID" value="SBW11556.1"/>
    <property type="molecule type" value="Genomic_DNA"/>
</dbReference>
<protein>
    <recommendedName>
        <fullName evidence="4">Polyphosphate kinase-2-related domain-containing protein</fullName>
    </recommendedName>
</protein>
<dbReference type="InterPro" id="IPR022488">
    <property type="entry name" value="PPK2-related"/>
</dbReference>
<evidence type="ECO:0000313" key="5">
    <source>
        <dbReference type="EMBL" id="SBW11556.1"/>
    </source>
</evidence>
<dbReference type="InterPro" id="IPR027417">
    <property type="entry name" value="P-loop_NTPase"/>
</dbReference>